<feature type="transmembrane region" description="Helical" evidence="1">
    <location>
        <begin position="6"/>
        <end position="26"/>
    </location>
</feature>
<keyword evidence="1" id="KW-1133">Transmembrane helix</keyword>
<keyword evidence="1" id="KW-0472">Membrane</keyword>
<dbReference type="Pfam" id="PF03321">
    <property type="entry name" value="GH3"/>
    <property type="match status" value="1"/>
</dbReference>
<evidence type="ECO:0000259" key="3">
    <source>
        <dbReference type="Pfam" id="PF23572"/>
    </source>
</evidence>
<evidence type="ECO:0000256" key="1">
    <source>
        <dbReference type="SAM" id="Phobius"/>
    </source>
</evidence>
<evidence type="ECO:0000313" key="4">
    <source>
        <dbReference type="EMBL" id="PFX34303.1"/>
    </source>
</evidence>
<dbReference type="PANTHER" id="PTHR31901:SF9">
    <property type="entry name" value="GH3 DOMAIN-CONTAINING PROTEIN"/>
    <property type="match status" value="1"/>
</dbReference>
<keyword evidence="1" id="KW-0812">Transmembrane</keyword>
<proteinExistence type="predicted"/>
<dbReference type="InterPro" id="IPR004993">
    <property type="entry name" value="GH3"/>
</dbReference>
<dbReference type="Pfam" id="PF23572">
    <property type="entry name" value="GH3_C"/>
    <property type="match status" value="1"/>
</dbReference>
<dbReference type="AlphaFoldDB" id="A0A2B4SYY7"/>
<evidence type="ECO:0000313" key="5">
    <source>
        <dbReference type="Proteomes" id="UP000225706"/>
    </source>
</evidence>
<feature type="domain" description="GH3 C-terminal" evidence="3">
    <location>
        <begin position="493"/>
        <end position="604"/>
    </location>
</feature>
<comment type="caution">
    <text evidence="4">The sequence shown here is derived from an EMBL/GenBank/DDBJ whole genome shotgun (WGS) entry which is preliminary data.</text>
</comment>
<dbReference type="InterPro" id="IPR055377">
    <property type="entry name" value="GH3_M"/>
</dbReference>
<reference evidence="5" key="1">
    <citation type="journal article" date="2017" name="bioRxiv">
        <title>Comparative analysis of the genomes of Stylophora pistillata and Acropora digitifera provides evidence for extensive differences between species of corals.</title>
        <authorList>
            <person name="Voolstra C.R."/>
            <person name="Li Y."/>
            <person name="Liew Y.J."/>
            <person name="Baumgarten S."/>
            <person name="Zoccola D."/>
            <person name="Flot J.-F."/>
            <person name="Tambutte S."/>
            <person name="Allemand D."/>
            <person name="Aranda M."/>
        </authorList>
    </citation>
    <scope>NUCLEOTIDE SEQUENCE [LARGE SCALE GENOMIC DNA]</scope>
</reference>
<protein>
    <submittedName>
        <fullName evidence="4">Putative indole-3-acetic acid-amido synthetase GH3.5</fullName>
    </submittedName>
</protein>
<gene>
    <name evidence="4" type="primary">GH3.5</name>
    <name evidence="4" type="ORF">AWC38_SpisGene884</name>
</gene>
<dbReference type="EMBL" id="LSMT01000005">
    <property type="protein sequence ID" value="PFX34303.1"/>
    <property type="molecule type" value="Genomic_DNA"/>
</dbReference>
<dbReference type="Pfam" id="PF23571">
    <property type="entry name" value="GH3_M"/>
    <property type="match status" value="1"/>
</dbReference>
<sequence length="616" mass="70275">MPARKLTLYASVAIGVTGLSVLGIVFKIRRKRCSELHTFGSMLRQHFEYFIFSLFGTRMTRKLEKDSINFIQVQEETLFKILKSNAGTEYGHKYNFGDIHDKVKYVSQHPLTRYNHYESYIEKISQGEKNVLTAKEPYQLGVTSGTSGKSSLLPTTNDIPRIFFTNGVLVGINTMFEAYPGSYQLQKNLKFFYSPKWRYTSSGLPIGPNSSSPSNSQRILHLYTTPKAGYDIITEPEALYIHLLFALKDRNLGILEANFSQLVYSGLLALEAQWKSLVEDVELGRVNPNLNIKEDVRSKLDSLLKPDNERADELEREFTKGFDGIVKRIWPHINLVLACSTGSSELYASKLKEKYLGDVPIYSPFYGSTEGLIGVNLWPQETTPVYMLVPRAMFFEFIPVEESSEEQPKTLFGENIEVGKLYELVVTNPSGLYRYRIGDVVKVARFHNSCPVVEFQYRQGQILNVRAEKTSERVFYDALTAALGQEGQRLQMVDYTCTESVMLSTQSYVISENVKSVAPFYAVFIEWNDREQKEDDIKGVEQKIDEALCRFSPVYESFRRKGSISCLKLFAVREGTFCELRQYLLRNNPAAANQIKIPRVVKTKEALDILLRNTTT</sequence>
<accession>A0A2B4SYY7</accession>
<evidence type="ECO:0000259" key="2">
    <source>
        <dbReference type="Pfam" id="PF23571"/>
    </source>
</evidence>
<dbReference type="Proteomes" id="UP000225706">
    <property type="component" value="Unassembled WGS sequence"/>
</dbReference>
<keyword evidence="5" id="KW-1185">Reference proteome</keyword>
<dbReference type="InterPro" id="IPR055378">
    <property type="entry name" value="GH3_C"/>
</dbReference>
<dbReference type="OrthoDB" id="10004661at2759"/>
<dbReference type="GO" id="GO:0005737">
    <property type="term" value="C:cytoplasm"/>
    <property type="evidence" value="ECO:0007669"/>
    <property type="project" value="TreeGrafter"/>
</dbReference>
<dbReference type="GO" id="GO:0016881">
    <property type="term" value="F:acid-amino acid ligase activity"/>
    <property type="evidence" value="ECO:0007669"/>
    <property type="project" value="TreeGrafter"/>
</dbReference>
<name>A0A2B4SYY7_STYPI</name>
<organism evidence="4 5">
    <name type="scientific">Stylophora pistillata</name>
    <name type="common">Smooth cauliflower coral</name>
    <dbReference type="NCBI Taxonomy" id="50429"/>
    <lineage>
        <taxon>Eukaryota</taxon>
        <taxon>Metazoa</taxon>
        <taxon>Cnidaria</taxon>
        <taxon>Anthozoa</taxon>
        <taxon>Hexacorallia</taxon>
        <taxon>Scleractinia</taxon>
        <taxon>Astrocoeniina</taxon>
        <taxon>Pocilloporidae</taxon>
        <taxon>Stylophora</taxon>
    </lineage>
</organism>
<feature type="domain" description="GH3 middle" evidence="2">
    <location>
        <begin position="386"/>
        <end position="458"/>
    </location>
</feature>
<dbReference type="PANTHER" id="PTHR31901">
    <property type="entry name" value="GH3 DOMAIN-CONTAINING PROTEIN"/>
    <property type="match status" value="1"/>
</dbReference>